<keyword evidence="5" id="KW-1185">Reference proteome</keyword>
<dbReference type="InterPro" id="IPR018105">
    <property type="entry name" value="Translational_control_tumour_p"/>
</dbReference>
<dbReference type="EMBL" id="CAJPVJ010003206">
    <property type="protein sequence ID" value="CAG2167300.1"/>
    <property type="molecule type" value="Genomic_DNA"/>
</dbReference>
<dbReference type="PRINTS" id="PR01653">
    <property type="entry name" value="TCTPROTEIN"/>
</dbReference>
<organism evidence="4">
    <name type="scientific">Oppiella nova</name>
    <dbReference type="NCBI Taxonomy" id="334625"/>
    <lineage>
        <taxon>Eukaryota</taxon>
        <taxon>Metazoa</taxon>
        <taxon>Ecdysozoa</taxon>
        <taxon>Arthropoda</taxon>
        <taxon>Chelicerata</taxon>
        <taxon>Arachnida</taxon>
        <taxon>Acari</taxon>
        <taxon>Acariformes</taxon>
        <taxon>Sarcoptiformes</taxon>
        <taxon>Oribatida</taxon>
        <taxon>Brachypylina</taxon>
        <taxon>Oppioidea</taxon>
        <taxon>Oppiidae</taxon>
        <taxon>Oppiella</taxon>
    </lineage>
</organism>
<reference evidence="4" key="1">
    <citation type="submission" date="2020-11" db="EMBL/GenBank/DDBJ databases">
        <authorList>
            <person name="Tran Van P."/>
        </authorList>
    </citation>
    <scope>NUCLEOTIDE SEQUENCE</scope>
</reference>
<dbReference type="OrthoDB" id="10248936at2759"/>
<gene>
    <name evidence="4" type="ORF">ONB1V03_LOCUS6809</name>
</gene>
<dbReference type="GO" id="GO:0005737">
    <property type="term" value="C:cytoplasm"/>
    <property type="evidence" value="ECO:0007669"/>
    <property type="project" value="TreeGrafter"/>
</dbReference>
<dbReference type="Proteomes" id="UP000728032">
    <property type="component" value="Unassembled WGS sequence"/>
</dbReference>
<dbReference type="EMBL" id="OC918031">
    <property type="protein sequence ID" value="CAD7648543.1"/>
    <property type="molecule type" value="Genomic_DNA"/>
</dbReference>
<dbReference type="GO" id="GO:0005509">
    <property type="term" value="F:calcium ion binding"/>
    <property type="evidence" value="ECO:0007669"/>
    <property type="project" value="TreeGrafter"/>
</dbReference>
<dbReference type="SUPFAM" id="SSF51316">
    <property type="entry name" value="Mss4-like"/>
    <property type="match status" value="1"/>
</dbReference>
<dbReference type="InterPro" id="IPR011323">
    <property type="entry name" value="Mss4/transl-control_tumour"/>
</dbReference>
<dbReference type="AlphaFoldDB" id="A0A7R9QJP5"/>
<evidence type="ECO:0000256" key="2">
    <source>
        <dbReference type="PROSITE-ProRule" id="PRU01133"/>
    </source>
</evidence>
<evidence type="ECO:0000256" key="1">
    <source>
        <dbReference type="ARBA" id="ARBA00014759"/>
    </source>
</evidence>
<evidence type="ECO:0000259" key="3">
    <source>
        <dbReference type="PROSITE" id="PS51797"/>
    </source>
</evidence>
<dbReference type="InterPro" id="IPR034737">
    <property type="entry name" value="TCTP"/>
</dbReference>
<feature type="domain" description="TCTP" evidence="3">
    <location>
        <begin position="24"/>
        <end position="197"/>
    </location>
</feature>
<dbReference type="PANTHER" id="PTHR11991:SF0">
    <property type="entry name" value="TRANSLATIONALLY-CONTROLLED TUMOR PROTEIN"/>
    <property type="match status" value="1"/>
</dbReference>
<dbReference type="InterPro" id="IPR018103">
    <property type="entry name" value="Translation_control_tumour_CS"/>
</dbReference>
<name>A0A7R9QJP5_9ACAR</name>
<comment type="similarity">
    <text evidence="2">Belongs to the TCTP family.</text>
</comment>
<evidence type="ECO:0000313" key="4">
    <source>
        <dbReference type="EMBL" id="CAD7648543.1"/>
    </source>
</evidence>
<dbReference type="PROSITE" id="PS51797">
    <property type="entry name" value="TCTP_3"/>
    <property type="match status" value="1"/>
</dbReference>
<accession>A0A7R9QJP5</accession>
<sequence>MNLDGVHYTTDRHYKRADIVSYESFPFPSLVSRDELFTDSSKVKLVDGCLFEVECRHVTRKQGEIEIAGFNPSAEEVDEGTDDQVESGLDLVLNQRLVETGFSKNDYKNYLKTYTKSLQDKWKELEYTEDEINNAKTKLTEAVKKVLPKLGDFQFFLGESTNPDGMVGLLEYREKEDGSGETPIMIFFKHGLDEEKYKNRRECVELLRKICDIRALCVKCLAITVLMLCSVCVVAVKDLQLTHPFSKGRLHSKGVFFD</sequence>
<dbReference type="Pfam" id="PF00838">
    <property type="entry name" value="TCTP"/>
    <property type="match status" value="1"/>
</dbReference>
<dbReference type="InterPro" id="IPR011057">
    <property type="entry name" value="Mss4-like_sf"/>
</dbReference>
<proteinExistence type="inferred from homology"/>
<dbReference type="PROSITE" id="PS01002">
    <property type="entry name" value="TCTP_1"/>
    <property type="match status" value="1"/>
</dbReference>
<dbReference type="PANTHER" id="PTHR11991">
    <property type="entry name" value="TRANSLATIONALLY CONTROLLED TUMOR PROTEIN-RELATED"/>
    <property type="match status" value="1"/>
</dbReference>
<dbReference type="Gene3D" id="2.170.150.10">
    <property type="entry name" value="Metal Binding Protein, Guanine Nucleotide Exchange Factor, Chain A"/>
    <property type="match status" value="1"/>
</dbReference>
<evidence type="ECO:0000313" key="5">
    <source>
        <dbReference type="Proteomes" id="UP000728032"/>
    </source>
</evidence>
<protein>
    <recommendedName>
        <fullName evidence="1">Translationally-controlled tumor protein homolog</fullName>
    </recommendedName>
</protein>